<dbReference type="PANTHER" id="PTHR30273">
    <property type="entry name" value="PERIPLASMIC SIGNAL SENSOR AND SIGMA FACTOR ACTIVATOR FECR-RELATED"/>
    <property type="match status" value="1"/>
</dbReference>
<dbReference type="PANTHER" id="PTHR30273:SF2">
    <property type="entry name" value="PROTEIN FECR"/>
    <property type="match status" value="1"/>
</dbReference>
<dbReference type="AlphaFoldDB" id="A0A4Y6RAN9"/>
<dbReference type="Pfam" id="PF16220">
    <property type="entry name" value="DUF4880"/>
    <property type="match status" value="1"/>
</dbReference>
<gene>
    <name evidence="3" type="ORF">FJQ89_06085</name>
</gene>
<dbReference type="Gene3D" id="2.60.120.1440">
    <property type="match status" value="1"/>
</dbReference>
<protein>
    <submittedName>
        <fullName evidence="3">FecR family protein</fullName>
    </submittedName>
</protein>
<dbReference type="InterPro" id="IPR012373">
    <property type="entry name" value="Ferrdict_sens_TM"/>
</dbReference>
<evidence type="ECO:0000259" key="1">
    <source>
        <dbReference type="Pfam" id="PF04773"/>
    </source>
</evidence>
<dbReference type="Pfam" id="PF04773">
    <property type="entry name" value="FecR"/>
    <property type="match status" value="1"/>
</dbReference>
<name>A0A4Y6RAN9_9BURK</name>
<organism evidence="3 4">
    <name type="scientific">Janthinobacterium tructae</name>
    <dbReference type="NCBI Taxonomy" id="2590869"/>
    <lineage>
        <taxon>Bacteria</taxon>
        <taxon>Pseudomonadati</taxon>
        <taxon>Pseudomonadota</taxon>
        <taxon>Betaproteobacteria</taxon>
        <taxon>Burkholderiales</taxon>
        <taxon>Oxalobacteraceae</taxon>
        <taxon>Janthinobacterium</taxon>
    </lineage>
</organism>
<accession>A0A4Y6RAN9</accession>
<evidence type="ECO:0000313" key="3">
    <source>
        <dbReference type="EMBL" id="QDG70042.1"/>
    </source>
</evidence>
<evidence type="ECO:0000259" key="2">
    <source>
        <dbReference type="Pfam" id="PF16220"/>
    </source>
</evidence>
<reference evidence="3 4" key="1">
    <citation type="submission" date="2019-06" db="EMBL/GenBank/DDBJ databases">
        <title>Complete genome sequence of Janthinobacterium sp. SNU WT3 isolated from diseased rainbow trout.</title>
        <authorList>
            <person name="Oh W.T."/>
            <person name="Park S.C."/>
        </authorList>
    </citation>
    <scope>NUCLEOTIDE SEQUENCE [LARGE SCALE GENOMIC DNA]</scope>
    <source>
        <strain evidence="3 4">SNU WT3</strain>
    </source>
</reference>
<sequence length="406" mass="42991">MAGNPGAAARSADAVAGRALAGIGGLAAHRCHARRLAAAGAQRLPAGACRRPRLRGNRAAPGRERAQHQALHGAGVRALHPLDPVNAAVDPRAARAAAQWLVRLHAGALSPDEQQAFQSWRASDPAHAAAWQRAELVCGTLASVPPALRQTADAAPPSPQRRAVLYGLAGLVAAGPALWLASQSAPWQCWRAAIRTARGEIRHMTLPDGTQLVLNTHTAIDVHFDDAARQVVLHAGEIHVATAHDGAVPARPFLVRSSNGAVRALGTHFSVRQGGSVLAPRTQVAVSEGAVEIRPAQAPDALRRVNAGRQGSFDERAISSLSPLTPHADGWLQGVLIAERMPLGEVLAQVARYRYGVLHCDPALAAMPVDGIFQLNDPDNILLLLQHSLPIRLVRRTRYWISVEAA</sequence>
<dbReference type="InterPro" id="IPR006860">
    <property type="entry name" value="FecR"/>
</dbReference>
<proteinExistence type="predicted"/>
<feature type="domain" description="FecR N-terminal" evidence="2">
    <location>
        <begin position="95"/>
        <end position="135"/>
    </location>
</feature>
<keyword evidence="4" id="KW-1185">Reference proteome</keyword>
<dbReference type="GO" id="GO:0016989">
    <property type="term" value="F:sigma factor antagonist activity"/>
    <property type="evidence" value="ECO:0007669"/>
    <property type="project" value="TreeGrafter"/>
</dbReference>
<dbReference type="OrthoDB" id="1100567at2"/>
<dbReference type="InterPro" id="IPR032623">
    <property type="entry name" value="FecR_N"/>
</dbReference>
<dbReference type="KEGG" id="jas:FJQ89_06085"/>
<dbReference type="EMBL" id="CP041185">
    <property type="protein sequence ID" value="QDG70042.1"/>
    <property type="molecule type" value="Genomic_DNA"/>
</dbReference>
<dbReference type="Proteomes" id="UP000316665">
    <property type="component" value="Chromosome"/>
</dbReference>
<evidence type="ECO:0000313" key="4">
    <source>
        <dbReference type="Proteomes" id="UP000316665"/>
    </source>
</evidence>
<feature type="domain" description="FecR protein" evidence="1">
    <location>
        <begin position="193"/>
        <end position="292"/>
    </location>
</feature>